<evidence type="ECO:0000313" key="1">
    <source>
        <dbReference type="EMBL" id="EQD76958.1"/>
    </source>
</evidence>
<sequence>MTTLYLDRKGLELRPDGEALALYEGGSRVRSIPLALLDRVVIRAETMLTSGVPRSDYRG</sequence>
<dbReference type="Gene3D" id="3.100.10.20">
    <property type="entry name" value="CRISPR-associated endonuclease Cas1, N-terminal domain"/>
    <property type="match status" value="1"/>
</dbReference>
<gene>
    <name evidence="1" type="ORF">B1B_01328</name>
</gene>
<name>T1C7Q5_9ZZZZ</name>
<proteinExistence type="predicted"/>
<dbReference type="EMBL" id="AUZY01000927">
    <property type="protein sequence ID" value="EQD76958.1"/>
    <property type="molecule type" value="Genomic_DNA"/>
</dbReference>
<accession>T1C7Q5</accession>
<reference evidence="1" key="2">
    <citation type="journal article" date="2014" name="ISME J.">
        <title>Microbial stratification in low pH oxic and suboxic macroscopic growths along an acid mine drainage.</title>
        <authorList>
            <person name="Mendez-Garcia C."/>
            <person name="Mesa V."/>
            <person name="Sprenger R.R."/>
            <person name="Richter M."/>
            <person name="Diez M.S."/>
            <person name="Solano J."/>
            <person name="Bargiela R."/>
            <person name="Golyshina O.V."/>
            <person name="Manteca A."/>
            <person name="Ramos J.L."/>
            <person name="Gallego J.R."/>
            <person name="Llorente I."/>
            <person name="Martins Dos Santos V.A."/>
            <person name="Jensen O.N."/>
            <person name="Pelaez A.I."/>
            <person name="Sanchez J."/>
            <person name="Ferrer M."/>
        </authorList>
    </citation>
    <scope>NUCLEOTIDE SEQUENCE</scope>
</reference>
<organism evidence="1">
    <name type="scientific">mine drainage metagenome</name>
    <dbReference type="NCBI Taxonomy" id="410659"/>
    <lineage>
        <taxon>unclassified sequences</taxon>
        <taxon>metagenomes</taxon>
        <taxon>ecological metagenomes</taxon>
    </lineage>
</organism>
<feature type="non-terminal residue" evidence="1">
    <location>
        <position position="59"/>
    </location>
</feature>
<protein>
    <submittedName>
        <fullName evidence="1">CRISPR-associated protein Cas1</fullName>
    </submittedName>
</protein>
<dbReference type="InterPro" id="IPR042211">
    <property type="entry name" value="CRISPR-assoc_Cas1_N"/>
</dbReference>
<reference evidence="1" key="1">
    <citation type="submission" date="2013-08" db="EMBL/GenBank/DDBJ databases">
        <authorList>
            <person name="Mendez C."/>
            <person name="Richter M."/>
            <person name="Ferrer M."/>
            <person name="Sanchez J."/>
        </authorList>
    </citation>
    <scope>NUCLEOTIDE SEQUENCE</scope>
</reference>
<comment type="caution">
    <text evidence="1">The sequence shown here is derived from an EMBL/GenBank/DDBJ whole genome shotgun (WGS) entry which is preliminary data.</text>
</comment>
<dbReference type="AlphaFoldDB" id="T1C7Q5"/>